<comment type="cofactor">
    <cofactor evidence="1 7">
        <name>FAD</name>
        <dbReference type="ChEBI" id="CHEBI:57692"/>
    </cofactor>
</comment>
<dbReference type="Gene3D" id="3.50.50.60">
    <property type="entry name" value="FAD/NAD(P)-binding domain"/>
    <property type="match status" value="4"/>
</dbReference>
<comment type="caution">
    <text evidence="9">The sequence shown here is derived from an EMBL/GenBank/DDBJ whole genome shotgun (WGS) entry which is preliminary data.</text>
</comment>
<dbReference type="InterPro" id="IPR020946">
    <property type="entry name" value="Flavin_mOase-like"/>
</dbReference>
<dbReference type="EMBL" id="BLXT01002015">
    <property type="protein sequence ID" value="GFN90214.1"/>
    <property type="molecule type" value="Genomic_DNA"/>
</dbReference>
<dbReference type="InterPro" id="IPR036188">
    <property type="entry name" value="FAD/NAD-bd_sf"/>
</dbReference>
<dbReference type="SUPFAM" id="SSF51905">
    <property type="entry name" value="FAD/NAD(P)-binding domain"/>
    <property type="match status" value="2"/>
</dbReference>
<organism evidence="9 10">
    <name type="scientific">Plakobranchus ocellatus</name>
    <dbReference type="NCBI Taxonomy" id="259542"/>
    <lineage>
        <taxon>Eukaryota</taxon>
        <taxon>Metazoa</taxon>
        <taxon>Spiralia</taxon>
        <taxon>Lophotrochozoa</taxon>
        <taxon>Mollusca</taxon>
        <taxon>Gastropoda</taxon>
        <taxon>Heterobranchia</taxon>
        <taxon>Euthyneura</taxon>
        <taxon>Panpulmonata</taxon>
        <taxon>Sacoglossa</taxon>
        <taxon>Placobranchoidea</taxon>
        <taxon>Plakobranchidae</taxon>
        <taxon>Plakobranchus</taxon>
    </lineage>
</organism>
<reference evidence="9 10" key="1">
    <citation type="journal article" date="2021" name="Elife">
        <title>Chloroplast acquisition without the gene transfer in kleptoplastic sea slugs, Plakobranchus ocellatus.</title>
        <authorList>
            <person name="Maeda T."/>
            <person name="Takahashi S."/>
            <person name="Yoshida T."/>
            <person name="Shimamura S."/>
            <person name="Takaki Y."/>
            <person name="Nagai Y."/>
            <person name="Toyoda A."/>
            <person name="Suzuki Y."/>
            <person name="Arimoto A."/>
            <person name="Ishii H."/>
            <person name="Satoh N."/>
            <person name="Nishiyama T."/>
            <person name="Hasebe M."/>
            <person name="Maruyama T."/>
            <person name="Minagawa J."/>
            <person name="Obokata J."/>
            <person name="Shigenobu S."/>
        </authorList>
    </citation>
    <scope>NUCLEOTIDE SEQUENCE [LARGE SCALE GENOMIC DNA]</scope>
</reference>
<evidence type="ECO:0000256" key="1">
    <source>
        <dbReference type="ARBA" id="ARBA00001974"/>
    </source>
</evidence>
<evidence type="ECO:0000256" key="5">
    <source>
        <dbReference type="ARBA" id="ARBA00022857"/>
    </source>
</evidence>
<dbReference type="GO" id="GO:0050661">
    <property type="term" value="F:NADP binding"/>
    <property type="evidence" value="ECO:0007669"/>
    <property type="project" value="InterPro"/>
</dbReference>
<comment type="similarity">
    <text evidence="2 7">Belongs to the FMO family.</text>
</comment>
<proteinExistence type="inferred from homology"/>
<evidence type="ECO:0000256" key="8">
    <source>
        <dbReference type="SAM" id="MobiDB-lite"/>
    </source>
</evidence>
<evidence type="ECO:0000313" key="10">
    <source>
        <dbReference type="Proteomes" id="UP000735302"/>
    </source>
</evidence>
<dbReference type="Pfam" id="PF00743">
    <property type="entry name" value="FMO-like"/>
    <property type="match status" value="1"/>
</dbReference>
<keyword evidence="4 7" id="KW-0274">FAD</keyword>
<protein>
    <recommendedName>
        <fullName evidence="7">Flavin-containing monooxygenase</fullName>
        <ecNumber evidence="7">1.-.-.-</ecNumber>
    </recommendedName>
</protein>
<keyword evidence="7 9" id="KW-0503">Monooxygenase</keyword>
<dbReference type="GO" id="GO:0004499">
    <property type="term" value="F:N,N-dimethylaniline monooxygenase activity"/>
    <property type="evidence" value="ECO:0007669"/>
    <property type="project" value="InterPro"/>
</dbReference>
<dbReference type="InterPro" id="IPR000960">
    <property type="entry name" value="Flavin_mOase"/>
</dbReference>
<keyword evidence="5" id="KW-0521">NADP</keyword>
<evidence type="ECO:0000313" key="9">
    <source>
        <dbReference type="EMBL" id="GFN90214.1"/>
    </source>
</evidence>
<dbReference type="AlphaFoldDB" id="A0AAV3Z463"/>
<dbReference type="EC" id="1.-.-.-" evidence="7"/>
<dbReference type="Proteomes" id="UP000735302">
    <property type="component" value="Unassembled WGS sequence"/>
</dbReference>
<name>A0AAV3Z463_9GAST</name>
<evidence type="ECO:0000256" key="6">
    <source>
        <dbReference type="ARBA" id="ARBA00023002"/>
    </source>
</evidence>
<evidence type="ECO:0000256" key="7">
    <source>
        <dbReference type="RuleBase" id="RU361177"/>
    </source>
</evidence>
<feature type="compositionally biased region" description="Low complexity" evidence="8">
    <location>
        <begin position="1"/>
        <end position="14"/>
    </location>
</feature>
<gene>
    <name evidence="9" type="ORF">PoB_001672000</name>
</gene>
<sequence length="377" mass="42377">MAPNQATTTRAATTEPPDESGRRVAIIGAGASGLAAIKCCLDEGLVPVCFERTSEFGGLWRYTDDPVEGQGSVMKSTVINVSKEMMSYSDFPAPENLPIFMHNTQVLHSHEYRTPKGLEDQRVLVIGIGNSGGDVAVELSRCSKQVFLSTRQGTWIFNRVSEMGLPLDMLLTTRFLMYLKDQVSFYLANKLVKWWLNMRMDHKLYRYSVMLMSARSWRYSNGDSGVENLQPQYDPLHQHIMVNDDMPNRIICGAVKIKSDVKQFSATGVEFQDGTKEDNIDLVVVATGYSFGFPFIDKEVIDVKENQVNLYKNVFLPDLERQTMAIIGCVQPYGAVCPVAELQCRAAVRVFKVGYINSEGKVKFWAELNENLARCQF</sequence>
<dbReference type="FunFam" id="3.50.50.60:FF:000042">
    <property type="entry name" value="Dimethylaniline monooxygenase [N-oxide-forming]"/>
    <property type="match status" value="1"/>
</dbReference>
<dbReference type="GO" id="GO:0050660">
    <property type="term" value="F:flavin adenine dinucleotide binding"/>
    <property type="evidence" value="ECO:0007669"/>
    <property type="project" value="InterPro"/>
</dbReference>
<keyword evidence="3 7" id="KW-0285">Flavoprotein</keyword>
<dbReference type="PANTHER" id="PTHR23023">
    <property type="entry name" value="DIMETHYLANILINE MONOOXYGENASE"/>
    <property type="match status" value="1"/>
</dbReference>
<evidence type="ECO:0000256" key="2">
    <source>
        <dbReference type="ARBA" id="ARBA00009183"/>
    </source>
</evidence>
<keyword evidence="10" id="KW-1185">Reference proteome</keyword>
<dbReference type="PRINTS" id="PR00370">
    <property type="entry name" value="FMOXYGENASE"/>
</dbReference>
<dbReference type="FunFam" id="3.50.50.60:FF:000023">
    <property type="entry name" value="Dimethylaniline monooxygenase [N-oxide-forming]"/>
    <property type="match status" value="1"/>
</dbReference>
<dbReference type="InterPro" id="IPR050346">
    <property type="entry name" value="FMO-like"/>
</dbReference>
<feature type="region of interest" description="Disordered" evidence="8">
    <location>
        <begin position="1"/>
        <end position="20"/>
    </location>
</feature>
<keyword evidence="6 7" id="KW-0560">Oxidoreductase</keyword>
<accession>A0AAV3Z463</accession>
<evidence type="ECO:0000256" key="3">
    <source>
        <dbReference type="ARBA" id="ARBA00022630"/>
    </source>
</evidence>
<dbReference type="PIRSF" id="PIRSF000332">
    <property type="entry name" value="FMO"/>
    <property type="match status" value="1"/>
</dbReference>
<evidence type="ECO:0000256" key="4">
    <source>
        <dbReference type="ARBA" id="ARBA00022827"/>
    </source>
</evidence>